<keyword evidence="1" id="KW-0378">Hydrolase</keyword>
<dbReference type="STRING" id="44252.DJ90_4434"/>
<dbReference type="HOGENOM" id="CLU_044146_1_3_9"/>
<dbReference type="GO" id="GO:0000287">
    <property type="term" value="F:magnesium ion binding"/>
    <property type="evidence" value="ECO:0007669"/>
    <property type="project" value="TreeGrafter"/>
</dbReference>
<gene>
    <name evidence="1" type="ORF">DJ90_4434</name>
    <name evidence="2" type="ORF">GNQ08_18735</name>
</gene>
<dbReference type="GO" id="GO:0016791">
    <property type="term" value="F:phosphatase activity"/>
    <property type="evidence" value="ECO:0007669"/>
    <property type="project" value="TreeGrafter"/>
</dbReference>
<organism evidence="1 3">
    <name type="scientific">Paenibacillus macerans</name>
    <name type="common">Bacillus macerans</name>
    <dbReference type="NCBI Taxonomy" id="44252"/>
    <lineage>
        <taxon>Bacteria</taxon>
        <taxon>Bacillati</taxon>
        <taxon>Bacillota</taxon>
        <taxon>Bacilli</taxon>
        <taxon>Bacillales</taxon>
        <taxon>Paenibacillaceae</taxon>
        <taxon>Paenibacillus</taxon>
    </lineage>
</organism>
<dbReference type="SFLD" id="SFLDS00003">
    <property type="entry name" value="Haloacid_Dehalogenase"/>
    <property type="match status" value="1"/>
</dbReference>
<name>A0A090YPT9_PAEMA</name>
<evidence type="ECO:0000313" key="2">
    <source>
        <dbReference type="EMBL" id="MUG24417.1"/>
    </source>
</evidence>
<accession>A0A090YPT9</accession>
<dbReference type="EMBL" id="WNZZ01000015">
    <property type="protein sequence ID" value="MUG24417.1"/>
    <property type="molecule type" value="Genomic_DNA"/>
</dbReference>
<dbReference type="RefSeq" id="WP_036625163.1">
    <property type="nucleotide sequence ID" value="NZ_BGML01000002.1"/>
</dbReference>
<dbReference type="PROSITE" id="PS01229">
    <property type="entry name" value="COF_2"/>
    <property type="match status" value="1"/>
</dbReference>
<dbReference type="SFLD" id="SFLDG01140">
    <property type="entry name" value="C2.B:_Phosphomannomutase_and_P"/>
    <property type="match status" value="1"/>
</dbReference>
<dbReference type="GO" id="GO:0005829">
    <property type="term" value="C:cytosol"/>
    <property type="evidence" value="ECO:0007669"/>
    <property type="project" value="TreeGrafter"/>
</dbReference>
<dbReference type="InterPro" id="IPR023214">
    <property type="entry name" value="HAD_sf"/>
</dbReference>
<reference evidence="1 3" key="1">
    <citation type="submission" date="2014-04" db="EMBL/GenBank/DDBJ databases">
        <authorList>
            <person name="Bishop-Lilly K.A."/>
            <person name="Broomall S.M."/>
            <person name="Chain P.S."/>
            <person name="Chertkov O."/>
            <person name="Coyne S.R."/>
            <person name="Daligault H.E."/>
            <person name="Davenport K.W."/>
            <person name="Erkkila T."/>
            <person name="Frey K.G."/>
            <person name="Gibbons H.S."/>
            <person name="Gu W."/>
            <person name="Jaissle J."/>
            <person name="Johnson S.L."/>
            <person name="Koroleva G.I."/>
            <person name="Ladner J.T."/>
            <person name="Lo C.-C."/>
            <person name="Minogue T.D."/>
            <person name="Munk C."/>
            <person name="Palacios G.F."/>
            <person name="Redden C.L."/>
            <person name="Rosenzweig C.N."/>
            <person name="Scholz M.B."/>
            <person name="Teshima H."/>
            <person name="Xu Y."/>
        </authorList>
    </citation>
    <scope>NUCLEOTIDE SEQUENCE [LARGE SCALE GENOMIC DNA]</scope>
    <source>
        <strain evidence="1 3">8244</strain>
    </source>
</reference>
<dbReference type="AlphaFoldDB" id="A0A090YPT9"/>
<dbReference type="InterPro" id="IPR006379">
    <property type="entry name" value="HAD-SF_hydro_IIB"/>
</dbReference>
<dbReference type="CDD" id="cd07516">
    <property type="entry name" value="HAD_Pase"/>
    <property type="match status" value="1"/>
</dbReference>
<proteinExistence type="predicted"/>
<dbReference type="PATRIC" id="fig|44252.3.peg.4680"/>
<evidence type="ECO:0000313" key="1">
    <source>
        <dbReference type="EMBL" id="KFN00849.1"/>
    </source>
</evidence>
<dbReference type="EMBL" id="JMQA01000039">
    <property type="protein sequence ID" value="KFN00849.1"/>
    <property type="molecule type" value="Genomic_DNA"/>
</dbReference>
<protein>
    <submittedName>
        <fullName evidence="2">Cof-type HAD-IIB family hydrolase</fullName>
    </submittedName>
    <submittedName>
        <fullName evidence="1">HAD hydrolase, IIB family protein</fullName>
    </submittedName>
</protein>
<dbReference type="Pfam" id="PF08282">
    <property type="entry name" value="Hydrolase_3"/>
    <property type="match status" value="1"/>
</dbReference>
<keyword evidence="3" id="KW-1185">Reference proteome</keyword>
<evidence type="ECO:0000313" key="4">
    <source>
        <dbReference type="Proteomes" id="UP000442469"/>
    </source>
</evidence>
<comment type="caution">
    <text evidence="1">The sequence shown here is derived from an EMBL/GenBank/DDBJ whole genome shotgun (WGS) entry which is preliminary data.</text>
</comment>
<dbReference type="PANTHER" id="PTHR10000">
    <property type="entry name" value="PHOSPHOSERINE PHOSPHATASE"/>
    <property type="match status" value="1"/>
</dbReference>
<dbReference type="Proteomes" id="UP000442469">
    <property type="component" value="Unassembled WGS sequence"/>
</dbReference>
<evidence type="ECO:0000313" key="3">
    <source>
        <dbReference type="Proteomes" id="UP000029278"/>
    </source>
</evidence>
<dbReference type="PANTHER" id="PTHR10000:SF55">
    <property type="entry name" value="5-AMINO-6-(5-PHOSPHO-D-RIBITYLAMINO)URACIL PHOSPHATASE YCSE"/>
    <property type="match status" value="1"/>
</dbReference>
<dbReference type="InterPro" id="IPR036412">
    <property type="entry name" value="HAD-like_sf"/>
</dbReference>
<dbReference type="GeneID" id="77008940"/>
<sequence>MKLIAVDLDGTLLTSESKPSTEGLDAIRQAAAKGHTVTLCTGRASFDAKDLTGGLAIPIIGFNGAAVYDERGQLLRETPIAAAAALDAVRYLLEQQVYFEIFCPEAIYSLYGGERKLQAELDVLASANPAASRERLWKSAQIQFVQFGFQQIEDPLQLLKRGAPVYKLLVFTYDEAKLDRIRKHFGGQRHLHTTSSADHTVEIISTETDKGNALRFMAEHLGVPMADTVVIGDSYNDISMFRVAGTSIAMGNAVDEIKQLSTMVTRDNNHHGVAYALNHLLKL</sequence>
<dbReference type="SFLD" id="SFLDG01144">
    <property type="entry name" value="C2.B.4:_PGP_Like"/>
    <property type="match status" value="1"/>
</dbReference>
<dbReference type="NCBIfam" id="TIGR01484">
    <property type="entry name" value="HAD-SF-IIB"/>
    <property type="match status" value="1"/>
</dbReference>
<dbReference type="OrthoDB" id="9806027at2"/>
<dbReference type="Gene3D" id="3.30.1240.10">
    <property type="match status" value="1"/>
</dbReference>
<dbReference type="NCBIfam" id="TIGR00099">
    <property type="entry name" value="Cof-subfamily"/>
    <property type="match status" value="1"/>
</dbReference>
<dbReference type="Proteomes" id="UP000029278">
    <property type="component" value="Unassembled WGS sequence"/>
</dbReference>
<dbReference type="PROSITE" id="PS01228">
    <property type="entry name" value="COF_1"/>
    <property type="match status" value="1"/>
</dbReference>
<reference evidence="2 4" key="2">
    <citation type="submission" date="2019-11" db="EMBL/GenBank/DDBJ databases">
        <title>Draft genome sequences of five Paenibacillus species of dairy origin.</title>
        <authorList>
            <person name="Olajide A.M."/>
            <person name="Chen S."/>
            <person name="Lapointe G."/>
        </authorList>
    </citation>
    <scope>NUCLEOTIDE SEQUENCE [LARGE SCALE GENOMIC DNA]</scope>
    <source>
        <strain evidence="2 4">3CT49</strain>
    </source>
</reference>
<dbReference type="SUPFAM" id="SSF56784">
    <property type="entry name" value="HAD-like"/>
    <property type="match status" value="1"/>
</dbReference>
<dbReference type="Gene3D" id="3.40.50.1000">
    <property type="entry name" value="HAD superfamily/HAD-like"/>
    <property type="match status" value="1"/>
</dbReference>
<dbReference type="InterPro" id="IPR000150">
    <property type="entry name" value="Cof"/>
</dbReference>